<protein>
    <recommendedName>
        <fullName evidence="3">serine O-acetyltransferase</fullName>
        <ecNumber evidence="3">2.3.1.30</ecNumber>
    </recommendedName>
</protein>
<evidence type="ECO:0000313" key="9">
    <source>
        <dbReference type="EMBL" id="KAJ8599561.1"/>
    </source>
</evidence>
<dbReference type="PROSITE" id="PS00018">
    <property type="entry name" value="EF_HAND_1"/>
    <property type="match status" value="1"/>
</dbReference>
<reference evidence="9" key="1">
    <citation type="submission" date="2023-01" db="EMBL/GenBank/DDBJ databases">
        <title>Metagenome sequencing of chrysophaentin producing Chrysophaeum taylorii.</title>
        <authorList>
            <person name="Davison J."/>
            <person name="Bewley C."/>
        </authorList>
    </citation>
    <scope>NUCLEOTIDE SEQUENCE</scope>
    <source>
        <strain evidence="9">NIES-1699</strain>
    </source>
</reference>
<dbReference type="InterPro" id="IPR053376">
    <property type="entry name" value="Serine_acetyltransferase"/>
</dbReference>
<evidence type="ECO:0000256" key="2">
    <source>
        <dbReference type="ARBA" id="ARBA00007274"/>
    </source>
</evidence>
<dbReference type="SMART" id="SM00971">
    <property type="entry name" value="SATase_N"/>
    <property type="match status" value="1"/>
</dbReference>
<keyword evidence="7" id="KW-0472">Membrane</keyword>
<evidence type="ECO:0000256" key="4">
    <source>
        <dbReference type="ARBA" id="ARBA00022605"/>
    </source>
</evidence>
<comment type="similarity">
    <text evidence="2">Belongs to the transferase hexapeptide repeat family.</text>
</comment>
<feature type="transmembrane region" description="Helical" evidence="7">
    <location>
        <begin position="12"/>
        <end position="30"/>
    </location>
</feature>
<dbReference type="InterPro" id="IPR042122">
    <property type="entry name" value="Ser_AcTrfase_N_sf"/>
</dbReference>
<sequence length="435" mass="46288">MYCVSELELFEAAVVVGVVVGCFAVQIALVERRKRRKQAAAMKADPMFEAAMHEAKAATARQPLLSKFFGGILEATSFEEAVAACLANRFAGKGVSRTDLFAACRRALSDPYFSEHGWPAGTCIRRDCLAVMERDPACDAHVDVLLYFKGYAAIQAHRVARWAWDHDDKHLALWLQSRVSEVAGIDIHPAAEISCGVMFDHGTGVVIGETAVVGDGCTLLHGVTLGATGKDRGDRHPKIGKYVLIGAGASILGNIHVGDGAKVGSGAVVLRHVPSGATAVGAPAKIVGRAKEARPAEESDNGLVNVIPQRGNDDDVACVWREISKHAKPQARAIGVSAFSKALAEHGVPLKDIGELFFQLDADNDGLVSENDLKEHFPQKAQQYCAGCACPRKRALLADAICTAICKNSASPTWKSCTKDLAQPPKPAMLVPPVA</sequence>
<dbReference type="SUPFAM" id="SSF51161">
    <property type="entry name" value="Trimeric LpxA-like enzymes"/>
    <property type="match status" value="1"/>
</dbReference>
<dbReference type="InterPro" id="IPR018357">
    <property type="entry name" value="Hexapep_transf_CS"/>
</dbReference>
<evidence type="ECO:0000313" key="10">
    <source>
        <dbReference type="Proteomes" id="UP001230188"/>
    </source>
</evidence>
<comment type="caution">
    <text evidence="9">The sequence shown here is derived from an EMBL/GenBank/DDBJ whole genome shotgun (WGS) entry which is preliminary data.</text>
</comment>
<dbReference type="NCBIfam" id="TIGR01172">
    <property type="entry name" value="cysE"/>
    <property type="match status" value="1"/>
</dbReference>
<name>A0AAD7U7B2_9STRA</name>
<dbReference type="CDD" id="cd03354">
    <property type="entry name" value="LbH_SAT"/>
    <property type="match status" value="1"/>
</dbReference>
<organism evidence="9 10">
    <name type="scientific">Chrysophaeum taylorii</name>
    <dbReference type="NCBI Taxonomy" id="2483200"/>
    <lineage>
        <taxon>Eukaryota</taxon>
        <taxon>Sar</taxon>
        <taxon>Stramenopiles</taxon>
        <taxon>Ochrophyta</taxon>
        <taxon>Pelagophyceae</taxon>
        <taxon>Pelagomonadales</taxon>
        <taxon>Pelagomonadaceae</taxon>
        <taxon>Chrysophaeum</taxon>
    </lineage>
</organism>
<gene>
    <name evidence="9" type="ORF">CTAYLR_007134</name>
</gene>
<dbReference type="Gene3D" id="1.10.3130.10">
    <property type="entry name" value="serine acetyltransferase, domain 1"/>
    <property type="match status" value="1"/>
</dbReference>
<keyword evidence="4" id="KW-0028">Amino-acid biosynthesis</keyword>
<dbReference type="FunFam" id="2.160.10.10:FF:000002">
    <property type="entry name" value="Serine acetyltransferase"/>
    <property type="match status" value="1"/>
</dbReference>
<dbReference type="InterPro" id="IPR002048">
    <property type="entry name" value="EF_hand_dom"/>
</dbReference>
<dbReference type="GO" id="GO:0005509">
    <property type="term" value="F:calcium ion binding"/>
    <property type="evidence" value="ECO:0007669"/>
    <property type="project" value="InterPro"/>
</dbReference>
<dbReference type="PROSITE" id="PS00101">
    <property type="entry name" value="HEXAPEP_TRANSFERASES"/>
    <property type="match status" value="1"/>
</dbReference>
<dbReference type="GO" id="GO:0005737">
    <property type="term" value="C:cytoplasm"/>
    <property type="evidence" value="ECO:0007669"/>
    <property type="project" value="InterPro"/>
</dbReference>
<dbReference type="Pfam" id="PF00132">
    <property type="entry name" value="Hexapep"/>
    <property type="match status" value="1"/>
</dbReference>
<accession>A0AAD7U7B2</accession>
<evidence type="ECO:0000256" key="5">
    <source>
        <dbReference type="ARBA" id="ARBA00022679"/>
    </source>
</evidence>
<dbReference type="GO" id="GO:0009001">
    <property type="term" value="F:serine O-acetyltransferase activity"/>
    <property type="evidence" value="ECO:0007669"/>
    <property type="project" value="UniProtKB-EC"/>
</dbReference>
<proteinExistence type="inferred from homology"/>
<dbReference type="EMBL" id="JAQMWT010000553">
    <property type="protein sequence ID" value="KAJ8599561.1"/>
    <property type="molecule type" value="Genomic_DNA"/>
</dbReference>
<feature type="domain" description="EF-hand" evidence="8">
    <location>
        <begin position="348"/>
        <end position="383"/>
    </location>
</feature>
<dbReference type="AlphaFoldDB" id="A0AAD7U7B2"/>
<comment type="pathway">
    <text evidence="1">Amino-acid biosynthesis; L-cysteine biosynthesis; L-cysteine from L-serine: step 1/2.</text>
</comment>
<dbReference type="Pfam" id="PF06426">
    <property type="entry name" value="SATase_N"/>
    <property type="match status" value="1"/>
</dbReference>
<dbReference type="PROSITE" id="PS50222">
    <property type="entry name" value="EF_HAND_2"/>
    <property type="match status" value="1"/>
</dbReference>
<dbReference type="EC" id="2.3.1.30" evidence="3"/>
<dbReference type="NCBIfam" id="NF041874">
    <property type="entry name" value="EPS_EpsC"/>
    <property type="match status" value="1"/>
</dbReference>
<evidence type="ECO:0000256" key="1">
    <source>
        <dbReference type="ARBA" id="ARBA00004876"/>
    </source>
</evidence>
<evidence type="ECO:0000256" key="7">
    <source>
        <dbReference type="SAM" id="Phobius"/>
    </source>
</evidence>
<dbReference type="Gene3D" id="2.160.10.10">
    <property type="entry name" value="Hexapeptide repeat proteins"/>
    <property type="match status" value="1"/>
</dbReference>
<dbReference type="InterPro" id="IPR005881">
    <property type="entry name" value="Ser_O-AcTrfase"/>
</dbReference>
<keyword evidence="10" id="KW-1185">Reference proteome</keyword>
<evidence type="ECO:0000256" key="3">
    <source>
        <dbReference type="ARBA" id="ARBA00013266"/>
    </source>
</evidence>
<dbReference type="InterPro" id="IPR001451">
    <property type="entry name" value="Hexapep"/>
</dbReference>
<evidence type="ECO:0000256" key="6">
    <source>
        <dbReference type="ARBA" id="ARBA00023315"/>
    </source>
</evidence>
<dbReference type="InterPro" id="IPR010493">
    <property type="entry name" value="Ser_AcTrfase_N"/>
</dbReference>
<keyword evidence="5" id="KW-0808">Transferase</keyword>
<dbReference type="InterPro" id="IPR011004">
    <property type="entry name" value="Trimer_LpxA-like_sf"/>
</dbReference>
<dbReference type="InterPro" id="IPR045304">
    <property type="entry name" value="LbH_SAT"/>
</dbReference>
<dbReference type="Proteomes" id="UP001230188">
    <property type="component" value="Unassembled WGS sequence"/>
</dbReference>
<keyword evidence="6" id="KW-0012">Acyltransferase</keyword>
<keyword evidence="7" id="KW-1133">Transmembrane helix</keyword>
<dbReference type="InterPro" id="IPR018247">
    <property type="entry name" value="EF_Hand_1_Ca_BS"/>
</dbReference>
<dbReference type="PANTHER" id="PTHR42811">
    <property type="entry name" value="SERINE ACETYLTRANSFERASE"/>
    <property type="match status" value="1"/>
</dbReference>
<evidence type="ECO:0000259" key="8">
    <source>
        <dbReference type="PROSITE" id="PS50222"/>
    </source>
</evidence>
<dbReference type="GO" id="GO:0006535">
    <property type="term" value="P:cysteine biosynthetic process from serine"/>
    <property type="evidence" value="ECO:0007669"/>
    <property type="project" value="InterPro"/>
</dbReference>
<keyword evidence="7" id="KW-0812">Transmembrane</keyword>